<organism evidence="1 2">
    <name type="scientific">Schizothecium vesticola</name>
    <dbReference type="NCBI Taxonomy" id="314040"/>
    <lineage>
        <taxon>Eukaryota</taxon>
        <taxon>Fungi</taxon>
        <taxon>Dikarya</taxon>
        <taxon>Ascomycota</taxon>
        <taxon>Pezizomycotina</taxon>
        <taxon>Sordariomycetes</taxon>
        <taxon>Sordariomycetidae</taxon>
        <taxon>Sordariales</taxon>
        <taxon>Schizotheciaceae</taxon>
        <taxon>Schizothecium</taxon>
    </lineage>
</organism>
<protein>
    <submittedName>
        <fullName evidence="1">Uncharacterized protein</fullName>
    </submittedName>
</protein>
<gene>
    <name evidence="1" type="ORF">B0T18DRAFT_174818</name>
</gene>
<name>A0AA40EPF0_9PEZI</name>
<accession>A0AA40EPF0</accession>
<evidence type="ECO:0000313" key="1">
    <source>
        <dbReference type="EMBL" id="KAK0743064.1"/>
    </source>
</evidence>
<dbReference type="Proteomes" id="UP001172155">
    <property type="component" value="Unassembled WGS sequence"/>
</dbReference>
<dbReference type="EMBL" id="JAUKUD010000005">
    <property type="protein sequence ID" value="KAK0743064.1"/>
    <property type="molecule type" value="Genomic_DNA"/>
</dbReference>
<comment type="caution">
    <text evidence="1">The sequence shown here is derived from an EMBL/GenBank/DDBJ whole genome shotgun (WGS) entry which is preliminary data.</text>
</comment>
<dbReference type="AlphaFoldDB" id="A0AA40EPF0"/>
<sequence>MLTRRIVFLLPGFPPLFFVLLSRSIRKLASFTWLPVFCYHPRLTSCSPGPPNVAIHVLPPPFSGSLPERGAGGQGQGALPGMWAWSHCFSSQARGTRPTRGSWLAACRRHTHTGSSTSRLNPVSFM</sequence>
<evidence type="ECO:0000313" key="2">
    <source>
        <dbReference type="Proteomes" id="UP001172155"/>
    </source>
</evidence>
<keyword evidence="2" id="KW-1185">Reference proteome</keyword>
<reference evidence="1" key="1">
    <citation type="submission" date="2023-06" db="EMBL/GenBank/DDBJ databases">
        <title>Genome-scale phylogeny and comparative genomics of the fungal order Sordariales.</title>
        <authorList>
            <consortium name="Lawrence Berkeley National Laboratory"/>
            <person name="Hensen N."/>
            <person name="Bonometti L."/>
            <person name="Westerberg I."/>
            <person name="Brannstrom I.O."/>
            <person name="Guillou S."/>
            <person name="Cros-Aarteil S."/>
            <person name="Calhoun S."/>
            <person name="Haridas S."/>
            <person name="Kuo A."/>
            <person name="Mondo S."/>
            <person name="Pangilinan J."/>
            <person name="Riley R."/>
            <person name="LaButti K."/>
            <person name="Andreopoulos B."/>
            <person name="Lipzen A."/>
            <person name="Chen C."/>
            <person name="Yanf M."/>
            <person name="Daum C."/>
            <person name="Ng V."/>
            <person name="Clum A."/>
            <person name="Steindorff A."/>
            <person name="Ohm R."/>
            <person name="Martin F."/>
            <person name="Silar P."/>
            <person name="Natvig D."/>
            <person name="Lalanne C."/>
            <person name="Gautier V."/>
            <person name="Ament-velasquez S.L."/>
            <person name="Kruys A."/>
            <person name="Hutchinson M.I."/>
            <person name="Powell A.J."/>
            <person name="Barry K."/>
            <person name="Miller A.N."/>
            <person name="Grigoriev I.V."/>
            <person name="Debuchy R."/>
            <person name="Gladieux P."/>
            <person name="Thoren M.H."/>
            <person name="Johannesson H."/>
        </authorList>
    </citation>
    <scope>NUCLEOTIDE SEQUENCE</scope>
    <source>
        <strain evidence="1">SMH3187-1</strain>
    </source>
</reference>
<proteinExistence type="predicted"/>